<dbReference type="InterPro" id="IPR029062">
    <property type="entry name" value="Class_I_gatase-like"/>
</dbReference>
<dbReference type="Pfam" id="PF23357">
    <property type="entry name" value="DUF7088"/>
    <property type="match status" value="1"/>
</dbReference>
<name>A0A653A410_UNCDX</name>
<keyword evidence="1" id="KW-0812">Transmembrane</keyword>
<dbReference type="InterPro" id="IPR055396">
    <property type="entry name" value="DUF7088"/>
</dbReference>
<feature type="transmembrane region" description="Helical" evidence="1">
    <location>
        <begin position="443"/>
        <end position="465"/>
    </location>
</feature>
<proteinExistence type="predicted"/>
<evidence type="ECO:0000256" key="1">
    <source>
        <dbReference type="SAM" id="Phobius"/>
    </source>
</evidence>
<keyword evidence="1" id="KW-1133">Transmembrane helix</keyword>
<keyword evidence="1" id="KW-0472">Membrane</keyword>
<dbReference type="AlphaFoldDB" id="A0A653A410"/>
<dbReference type="Pfam" id="PF09822">
    <property type="entry name" value="ABC_transp_aux"/>
    <property type="match status" value="1"/>
</dbReference>
<evidence type="ECO:0000259" key="3">
    <source>
        <dbReference type="Pfam" id="PF23357"/>
    </source>
</evidence>
<evidence type="ECO:0000313" key="4">
    <source>
        <dbReference type="EMBL" id="VBB42744.1"/>
    </source>
</evidence>
<accession>A0A653A410</accession>
<dbReference type="SUPFAM" id="SSF52317">
    <property type="entry name" value="Class I glutamine amidotransferase-like"/>
    <property type="match status" value="1"/>
</dbReference>
<dbReference type="EMBL" id="UPXX01000014">
    <property type="protein sequence ID" value="VBB42744.1"/>
    <property type="molecule type" value="Genomic_DNA"/>
</dbReference>
<dbReference type="InterPro" id="IPR019196">
    <property type="entry name" value="ABC_transp_unknown"/>
</dbReference>
<protein>
    <submittedName>
        <fullName evidence="4">Putative ABC-type uncharacterized transport system involved in gliding motility auxiliary component-like</fullName>
    </submittedName>
</protein>
<reference evidence="4" key="1">
    <citation type="submission" date="2018-07" db="EMBL/GenBank/DDBJ databases">
        <authorList>
            <consortium name="Genoscope - CEA"/>
            <person name="William W."/>
        </authorList>
    </citation>
    <scope>NUCLEOTIDE SEQUENCE</scope>
    <source>
        <strain evidence="4">IK1</strain>
    </source>
</reference>
<evidence type="ECO:0000259" key="2">
    <source>
        <dbReference type="Pfam" id="PF09822"/>
    </source>
</evidence>
<sequence length="470" mass="52163">MAGSARKKRLLKSGGTGAAVAAVLALLVFLNLLSDRYYLRWDLTDSKQNSLSAETIKVLENIQEPVQIKAFLVDGRDETRKVEDLLAAYRYHNRQVDYSVIDPTRNPSEARLYDVTSEKTLILEGYGRSQTVKIPDEQKITNALHRLMESAPRRVYWLSGHGERSFEGKEPEHLKSFADALEAENCENSALNLMRGEPPRDADAIIVAAPEKPLFPEEIGWLDAFLEDGGRILVLLEPFRDGGLESFLRRHGIGISDDIVVDPFSRVMGGDYLMPMVSDYGDHEITKGFDLTSIFPMSRSLDVLDAEEASSGEAVCLAYTSEDSWAETDRAALDEARVELNTTDRKGPLCLAALVETAGPGRNPGEGLSGEAAEEGQADLENGRLAVFGDCDFASNQFLSVAGNQRFIVNTFRYLAGKSDFITVEPRRGRLESLTLSRSQGRIFFLFPVVVLPALVLLAGVWIWMRRRPK</sequence>
<feature type="domain" description="DUF7088" evidence="3">
    <location>
        <begin position="47"/>
        <end position="111"/>
    </location>
</feature>
<organism evidence="4">
    <name type="scientific">Uncultured Desulfatiglans sp</name>
    <dbReference type="NCBI Taxonomy" id="1748965"/>
    <lineage>
        <taxon>Bacteria</taxon>
        <taxon>Pseudomonadati</taxon>
        <taxon>Thermodesulfobacteriota</taxon>
        <taxon>Desulfobacteria</taxon>
        <taxon>Desulfatiglandales</taxon>
        <taxon>Desulfatiglandaceae</taxon>
        <taxon>Desulfatiglans</taxon>
        <taxon>environmental samples</taxon>
    </lineage>
</organism>
<gene>
    <name evidence="4" type="ORF">TRIP_B210066</name>
</gene>
<feature type="domain" description="ABC-type uncharacterised transport system" evidence="2">
    <location>
        <begin position="153"/>
        <end position="409"/>
    </location>
</feature>